<evidence type="ECO:0000313" key="15">
    <source>
        <dbReference type="Proteomes" id="UP000187485"/>
    </source>
</evidence>
<protein>
    <recommendedName>
        <fullName evidence="1 12">GTP 3',8-cyclase</fullName>
        <ecNumber evidence="1 12">4.1.99.22</ecNumber>
    </recommendedName>
    <alternativeName>
        <fullName evidence="12">Molybdenum cofactor biosynthesis protein A</fullName>
    </alternativeName>
</protein>
<dbReference type="PANTHER" id="PTHR22960">
    <property type="entry name" value="MOLYBDOPTERIN COFACTOR SYNTHESIS PROTEIN A"/>
    <property type="match status" value="1"/>
</dbReference>
<feature type="binding site" evidence="12">
    <location>
        <position position="117"/>
    </location>
    <ligand>
        <name>S-adenosyl-L-methionine</name>
        <dbReference type="ChEBI" id="CHEBI:59789"/>
    </ligand>
</feature>
<comment type="pathway">
    <text evidence="12">Cofactor biosynthesis; molybdopterin biosynthesis.</text>
</comment>
<feature type="domain" description="Radical SAM core" evidence="13">
    <location>
        <begin position="4"/>
        <end position="217"/>
    </location>
</feature>
<organism evidence="14 15">
    <name type="scientific">Carboxydothermus pertinax</name>
    <dbReference type="NCBI Taxonomy" id="870242"/>
    <lineage>
        <taxon>Bacteria</taxon>
        <taxon>Bacillati</taxon>
        <taxon>Bacillota</taxon>
        <taxon>Clostridia</taxon>
        <taxon>Thermoanaerobacterales</taxon>
        <taxon>Thermoanaerobacteraceae</taxon>
        <taxon>Carboxydothermus</taxon>
    </lineage>
</organism>
<dbReference type="GO" id="GO:0006777">
    <property type="term" value="P:Mo-molybdopterin cofactor biosynthetic process"/>
    <property type="evidence" value="ECO:0007669"/>
    <property type="project" value="UniProtKB-UniRule"/>
</dbReference>
<feature type="binding site" evidence="12">
    <location>
        <begin position="256"/>
        <end position="258"/>
    </location>
    <ligand>
        <name>GTP</name>
        <dbReference type="ChEBI" id="CHEBI:37565"/>
    </ligand>
</feature>
<evidence type="ECO:0000256" key="5">
    <source>
        <dbReference type="ARBA" id="ARBA00022741"/>
    </source>
</evidence>
<dbReference type="InterPro" id="IPR010505">
    <property type="entry name" value="MoaA_twitch"/>
</dbReference>
<dbReference type="PANTHER" id="PTHR22960:SF0">
    <property type="entry name" value="MOLYBDENUM COFACTOR BIOSYNTHESIS PROTEIN 1"/>
    <property type="match status" value="1"/>
</dbReference>
<dbReference type="SFLD" id="SFLDG01383">
    <property type="entry name" value="cyclic_pyranopterin_phosphate"/>
    <property type="match status" value="1"/>
</dbReference>
<dbReference type="EC" id="4.1.99.22" evidence="1 12"/>
<keyword evidence="7 12" id="KW-0411">Iron-sulfur</keyword>
<dbReference type="SFLD" id="SFLDG01067">
    <property type="entry name" value="SPASM/twitch_domain_containing"/>
    <property type="match status" value="1"/>
</dbReference>
<sequence length="321" mass="36114">MLDSFNREINYLRISVTDKCNLNCFYCKPGNIKEFLPGDILTFEEILKVVQAFLPLGLKKVRITGGEPLVRKNLIFLIEKITSLPGIDDLALTTNGILFPKYAKDLKSSGLSRVNFSLDSLNPDKFRSITGGGDLKNVLEAINLALELDLTPVKINTVLLRKVNLEEIDAFVDFIYRYPVHWRFIELMPLNDREKWQQQFVSVTEIIETLSGKYDLKPGKTVGGSGPARYYEVTGALGTIGVISPLSNHFCEYCNRLRLTSTGKLRLCLAKNQEVDLRSLLRAGISREELSGVLREAILRKPRAHEFGEKDFLNTMANIGG</sequence>
<comment type="catalytic activity">
    <reaction evidence="11 12">
        <text>GTP + AH2 + S-adenosyl-L-methionine = (8S)-3',8-cyclo-7,8-dihydroguanosine 5'-triphosphate + 5'-deoxyadenosine + L-methionine + A + H(+)</text>
        <dbReference type="Rhea" id="RHEA:49576"/>
        <dbReference type="ChEBI" id="CHEBI:13193"/>
        <dbReference type="ChEBI" id="CHEBI:15378"/>
        <dbReference type="ChEBI" id="CHEBI:17319"/>
        <dbReference type="ChEBI" id="CHEBI:17499"/>
        <dbReference type="ChEBI" id="CHEBI:37565"/>
        <dbReference type="ChEBI" id="CHEBI:57844"/>
        <dbReference type="ChEBI" id="CHEBI:59789"/>
        <dbReference type="ChEBI" id="CHEBI:131766"/>
        <dbReference type="EC" id="4.1.99.22"/>
    </reaction>
</comment>
<feature type="binding site" evidence="12">
    <location>
        <position position="268"/>
    </location>
    <ligand>
        <name>[4Fe-4S] cluster</name>
        <dbReference type="ChEBI" id="CHEBI:49883"/>
        <label>2</label>
        <note>4Fe-4S-substrate</note>
    </ligand>
</feature>
<dbReference type="PROSITE" id="PS51918">
    <property type="entry name" value="RADICAL_SAM"/>
    <property type="match status" value="1"/>
</dbReference>
<dbReference type="UniPathway" id="UPA00344"/>
<comment type="caution">
    <text evidence="14">The sequence shown here is derived from an EMBL/GenBank/DDBJ whole genome shotgun (WGS) entry which is preliminary data.</text>
</comment>
<dbReference type="InterPro" id="IPR050105">
    <property type="entry name" value="MoCo_biosynth_MoaA/MoaC"/>
</dbReference>
<comment type="subunit">
    <text evidence="12">Monomer and homodimer.</text>
</comment>
<feature type="binding site" evidence="12">
    <location>
        <position position="13"/>
    </location>
    <ligand>
        <name>GTP</name>
        <dbReference type="ChEBI" id="CHEBI:37565"/>
    </ligand>
</feature>
<reference evidence="15" key="1">
    <citation type="submission" date="2016-12" db="EMBL/GenBank/DDBJ databases">
        <title>Draft Genome Sequences od Carboxydothermus pertinax and islandicus, Hydrogenogenic Carboxydotrophic Bacteria.</title>
        <authorList>
            <person name="Fukuyama Y."/>
            <person name="Ohmae K."/>
            <person name="Yoneda Y."/>
            <person name="Yoshida T."/>
            <person name="Sako Y."/>
        </authorList>
    </citation>
    <scope>NUCLEOTIDE SEQUENCE [LARGE SCALE GENOMIC DNA]</scope>
    <source>
        <strain evidence="15">Ug1</strain>
    </source>
</reference>
<feature type="binding site" evidence="12">
    <location>
        <position position="66"/>
    </location>
    <ligand>
        <name>S-adenosyl-L-methionine</name>
        <dbReference type="ChEBI" id="CHEBI:59789"/>
    </ligand>
</feature>
<dbReference type="InterPro" id="IPR007197">
    <property type="entry name" value="rSAM"/>
</dbReference>
<keyword evidence="3 12" id="KW-0949">S-adenosyl-L-methionine</keyword>
<dbReference type="HAMAP" id="MF_01225_B">
    <property type="entry name" value="MoaA_B"/>
    <property type="match status" value="1"/>
</dbReference>
<dbReference type="SUPFAM" id="SSF102114">
    <property type="entry name" value="Radical SAM enzymes"/>
    <property type="match status" value="1"/>
</dbReference>
<dbReference type="NCBIfam" id="NF001199">
    <property type="entry name" value="PRK00164.2-1"/>
    <property type="match status" value="1"/>
</dbReference>
<feature type="binding site" evidence="12">
    <location>
        <position position="27"/>
    </location>
    <ligand>
        <name>[4Fe-4S] cluster</name>
        <dbReference type="ChEBI" id="CHEBI:49883"/>
        <label>1</label>
        <note>4Fe-4S-S-AdoMet</note>
    </ligand>
</feature>
<keyword evidence="5 12" id="KW-0547">Nucleotide-binding</keyword>
<accession>A0A1L8CUL9</accession>
<dbReference type="CDD" id="cd01335">
    <property type="entry name" value="Radical_SAM"/>
    <property type="match status" value="1"/>
</dbReference>
<evidence type="ECO:0000256" key="9">
    <source>
        <dbReference type="ARBA" id="ARBA00023150"/>
    </source>
</evidence>
<feature type="binding site" evidence="12">
    <location>
        <position position="20"/>
    </location>
    <ligand>
        <name>[4Fe-4S] cluster</name>
        <dbReference type="ChEBI" id="CHEBI:49883"/>
        <label>1</label>
        <note>4Fe-4S-S-AdoMet</note>
    </ligand>
</feature>
<comment type="function">
    <text evidence="12">Catalyzes the cyclization of GTP to (8S)-3',8-cyclo-7,8-dihydroguanosine 5'-triphosphate.</text>
</comment>
<feature type="binding site" evidence="12">
    <location>
        <position position="254"/>
    </location>
    <ligand>
        <name>[4Fe-4S] cluster</name>
        <dbReference type="ChEBI" id="CHEBI:49883"/>
        <label>2</label>
        <note>4Fe-4S-substrate</note>
    </ligand>
</feature>
<feature type="binding site" evidence="12">
    <location>
        <position position="62"/>
    </location>
    <ligand>
        <name>GTP</name>
        <dbReference type="ChEBI" id="CHEBI:37565"/>
    </ligand>
</feature>
<keyword evidence="6 12" id="KW-0408">Iron</keyword>
<dbReference type="InterPro" id="IPR013483">
    <property type="entry name" value="MoaA"/>
</dbReference>
<dbReference type="Pfam" id="PF04055">
    <property type="entry name" value="Radical_SAM"/>
    <property type="match status" value="1"/>
</dbReference>
<gene>
    <name evidence="12" type="primary">moaA</name>
    <name evidence="14" type="ORF">cpu_11230</name>
</gene>
<dbReference type="InterPro" id="IPR058240">
    <property type="entry name" value="rSAM_sf"/>
</dbReference>
<keyword evidence="10 12" id="KW-0456">Lyase</keyword>
<evidence type="ECO:0000256" key="3">
    <source>
        <dbReference type="ARBA" id="ARBA00022691"/>
    </source>
</evidence>
<dbReference type="GO" id="GO:0051539">
    <property type="term" value="F:4 iron, 4 sulfur cluster binding"/>
    <property type="evidence" value="ECO:0007669"/>
    <property type="project" value="UniProtKB-UniRule"/>
</dbReference>
<evidence type="ECO:0000256" key="10">
    <source>
        <dbReference type="ARBA" id="ARBA00023239"/>
    </source>
</evidence>
<evidence type="ECO:0000313" key="14">
    <source>
        <dbReference type="EMBL" id="GAV22613.1"/>
    </source>
</evidence>
<keyword evidence="8 12" id="KW-0342">GTP-binding</keyword>
<dbReference type="GO" id="GO:0046872">
    <property type="term" value="F:metal ion binding"/>
    <property type="evidence" value="ECO:0007669"/>
    <property type="project" value="UniProtKB-KW"/>
</dbReference>
<feature type="binding site" evidence="12">
    <location>
        <position position="24"/>
    </location>
    <ligand>
        <name>[4Fe-4S] cluster</name>
        <dbReference type="ChEBI" id="CHEBI:49883"/>
        <label>1</label>
        <note>4Fe-4S-S-AdoMet</note>
    </ligand>
</feature>
<keyword evidence="9 12" id="KW-0501">Molybdenum cofactor biosynthesis</keyword>
<dbReference type="CDD" id="cd21117">
    <property type="entry name" value="Twitch_MoaA"/>
    <property type="match status" value="1"/>
</dbReference>
<feature type="binding site" evidence="12">
    <location>
        <position position="188"/>
    </location>
    <ligand>
        <name>S-adenosyl-L-methionine</name>
        <dbReference type="ChEBI" id="CHEBI:59789"/>
    </ligand>
</feature>
<feature type="binding site" evidence="12">
    <location>
        <position position="26"/>
    </location>
    <ligand>
        <name>S-adenosyl-L-methionine</name>
        <dbReference type="ChEBI" id="CHEBI:59789"/>
    </ligand>
</feature>
<feature type="binding site" evidence="12">
    <location>
        <position position="93"/>
    </location>
    <ligand>
        <name>GTP</name>
        <dbReference type="ChEBI" id="CHEBI:37565"/>
    </ligand>
</feature>
<proteinExistence type="inferred from homology"/>
<feature type="binding site" evidence="12">
    <location>
        <position position="154"/>
    </location>
    <ligand>
        <name>GTP</name>
        <dbReference type="ChEBI" id="CHEBI:37565"/>
    </ligand>
</feature>
<evidence type="ECO:0000256" key="6">
    <source>
        <dbReference type="ARBA" id="ARBA00023004"/>
    </source>
</evidence>
<dbReference type="AlphaFoldDB" id="A0A1L8CUL9"/>
<dbReference type="RefSeq" id="WP_075859096.1">
    <property type="nucleotide sequence ID" value="NZ_BDJK01000016.1"/>
</dbReference>
<evidence type="ECO:0000256" key="7">
    <source>
        <dbReference type="ARBA" id="ARBA00023014"/>
    </source>
</evidence>
<dbReference type="SMART" id="SM00729">
    <property type="entry name" value="Elp3"/>
    <property type="match status" value="1"/>
</dbReference>
<keyword evidence="4 12" id="KW-0479">Metal-binding</keyword>
<keyword evidence="15" id="KW-1185">Reference proteome</keyword>
<dbReference type="InterPro" id="IPR000385">
    <property type="entry name" value="MoaA_NifB_PqqE_Fe-S-bd_CS"/>
</dbReference>
<dbReference type="InterPro" id="IPR040064">
    <property type="entry name" value="MoaA-like"/>
</dbReference>
<evidence type="ECO:0000256" key="11">
    <source>
        <dbReference type="ARBA" id="ARBA00048697"/>
    </source>
</evidence>
<dbReference type="Pfam" id="PF06463">
    <property type="entry name" value="Mob_synth_C"/>
    <property type="match status" value="1"/>
</dbReference>
<dbReference type="NCBIfam" id="TIGR02666">
    <property type="entry name" value="moaA"/>
    <property type="match status" value="1"/>
</dbReference>
<evidence type="ECO:0000256" key="12">
    <source>
        <dbReference type="HAMAP-Rule" id="MF_01225"/>
    </source>
</evidence>
<dbReference type="EMBL" id="BDJK01000016">
    <property type="protein sequence ID" value="GAV22613.1"/>
    <property type="molecule type" value="Genomic_DNA"/>
</dbReference>
<dbReference type="Gene3D" id="3.20.20.70">
    <property type="entry name" value="Aldolase class I"/>
    <property type="match status" value="1"/>
</dbReference>
<dbReference type="SFLD" id="SFLDS00029">
    <property type="entry name" value="Radical_SAM"/>
    <property type="match status" value="1"/>
</dbReference>
<keyword evidence="2 12" id="KW-0004">4Fe-4S</keyword>
<dbReference type="InterPro" id="IPR006638">
    <property type="entry name" value="Elp3/MiaA/NifB-like_rSAM"/>
</dbReference>
<dbReference type="Proteomes" id="UP000187485">
    <property type="component" value="Unassembled WGS sequence"/>
</dbReference>
<evidence type="ECO:0000256" key="1">
    <source>
        <dbReference type="ARBA" id="ARBA00012167"/>
    </source>
</evidence>
<dbReference type="GO" id="GO:1904047">
    <property type="term" value="F:S-adenosyl-L-methionine binding"/>
    <property type="evidence" value="ECO:0007669"/>
    <property type="project" value="UniProtKB-UniRule"/>
</dbReference>
<name>A0A1L8CUL9_9THEO</name>
<dbReference type="GO" id="GO:0061799">
    <property type="term" value="F:cyclic pyranopterin monophosphate synthase activity"/>
    <property type="evidence" value="ECO:0007669"/>
    <property type="project" value="TreeGrafter"/>
</dbReference>
<dbReference type="STRING" id="870242.cpu_11230"/>
<feature type="binding site" evidence="12">
    <location>
        <position position="251"/>
    </location>
    <ligand>
        <name>[4Fe-4S] cluster</name>
        <dbReference type="ChEBI" id="CHEBI:49883"/>
        <label>2</label>
        <note>4Fe-4S-substrate</note>
    </ligand>
</feature>
<evidence type="ECO:0000256" key="4">
    <source>
        <dbReference type="ARBA" id="ARBA00022723"/>
    </source>
</evidence>
<dbReference type="OrthoDB" id="9763993at2"/>
<evidence type="ECO:0000256" key="8">
    <source>
        <dbReference type="ARBA" id="ARBA00023134"/>
    </source>
</evidence>
<dbReference type="GO" id="GO:0061798">
    <property type="term" value="F:GTP 3',8'-cyclase activity"/>
    <property type="evidence" value="ECO:0007669"/>
    <property type="project" value="UniProtKB-UniRule"/>
</dbReference>
<comment type="similarity">
    <text evidence="12">Belongs to the radical SAM superfamily. MoaA family.</text>
</comment>
<evidence type="ECO:0000256" key="2">
    <source>
        <dbReference type="ARBA" id="ARBA00022485"/>
    </source>
</evidence>
<dbReference type="InterPro" id="IPR013785">
    <property type="entry name" value="Aldolase_TIM"/>
</dbReference>
<dbReference type="PROSITE" id="PS01305">
    <property type="entry name" value="MOAA_NIFB_PQQE"/>
    <property type="match status" value="1"/>
</dbReference>
<evidence type="ECO:0000259" key="13">
    <source>
        <dbReference type="PROSITE" id="PS51918"/>
    </source>
</evidence>
<dbReference type="GO" id="GO:0005525">
    <property type="term" value="F:GTP binding"/>
    <property type="evidence" value="ECO:0007669"/>
    <property type="project" value="UniProtKB-UniRule"/>
</dbReference>
<dbReference type="SFLD" id="SFLDG01386">
    <property type="entry name" value="main_SPASM_domain-containing"/>
    <property type="match status" value="1"/>
</dbReference>
<comment type="cofactor">
    <cofactor evidence="12">
        <name>[4Fe-4S] cluster</name>
        <dbReference type="ChEBI" id="CHEBI:49883"/>
    </cofactor>
    <text evidence="12">Binds 2 [4Fe-4S] clusters. Binds 1 [4Fe-4S] cluster coordinated with 3 cysteines and an exchangeable S-adenosyl-L-methionine and 1 [4Fe-4S] cluster coordinated with 3 cysteines and the GTP-derived substrate.</text>
</comment>